<dbReference type="Pfam" id="PF01476">
    <property type="entry name" value="LysM"/>
    <property type="match status" value="1"/>
</dbReference>
<dbReference type="AlphaFoldDB" id="A0A4T2BU44"/>
<dbReference type="CDD" id="cd00118">
    <property type="entry name" value="LysM"/>
    <property type="match status" value="1"/>
</dbReference>
<evidence type="ECO:0000313" key="3">
    <source>
        <dbReference type="EMBL" id="TIH34619.1"/>
    </source>
</evidence>
<gene>
    <name evidence="3" type="ORF">D4765_12410</name>
</gene>
<protein>
    <submittedName>
        <fullName evidence="3">LysM peptidoglycan-binding domain-containing protein</fullName>
    </submittedName>
</protein>
<sequence>MTALAPNAPVTPTIRLRLTRRGRRVVGFLAAVPLVAGLAAFAVFGASSAIATADAGSADFSYITVQSGQSLWSIAQSIDPKADPRDVIADIVNLNQLHSSSVQPGQRLALPAEYSTAK</sequence>
<dbReference type="EMBL" id="QYRT01000024">
    <property type="protein sequence ID" value="TIH34619.1"/>
    <property type="molecule type" value="Genomic_DNA"/>
</dbReference>
<evidence type="ECO:0000256" key="1">
    <source>
        <dbReference type="SAM" id="Phobius"/>
    </source>
</evidence>
<proteinExistence type="predicted"/>
<dbReference type="GO" id="GO:0003735">
    <property type="term" value="F:structural constituent of ribosome"/>
    <property type="evidence" value="ECO:0007669"/>
    <property type="project" value="InterPro"/>
</dbReference>
<dbReference type="InterPro" id="IPR018392">
    <property type="entry name" value="LysM"/>
</dbReference>
<dbReference type="PROSITE" id="PS51782">
    <property type="entry name" value="LYSM"/>
    <property type="match status" value="1"/>
</dbReference>
<name>A0A4T2BU44_9MICO</name>
<dbReference type="InterPro" id="IPR020592">
    <property type="entry name" value="Ribosomal_bS16_CS"/>
</dbReference>
<evidence type="ECO:0000259" key="2">
    <source>
        <dbReference type="PROSITE" id="PS51782"/>
    </source>
</evidence>
<keyword evidence="1" id="KW-0472">Membrane</keyword>
<dbReference type="GO" id="GO:0005840">
    <property type="term" value="C:ribosome"/>
    <property type="evidence" value="ECO:0007669"/>
    <property type="project" value="InterPro"/>
</dbReference>
<evidence type="ECO:0000313" key="4">
    <source>
        <dbReference type="Proteomes" id="UP000306192"/>
    </source>
</evidence>
<dbReference type="GO" id="GO:0006412">
    <property type="term" value="P:translation"/>
    <property type="evidence" value="ECO:0007669"/>
    <property type="project" value="InterPro"/>
</dbReference>
<feature type="domain" description="LysM" evidence="2">
    <location>
        <begin position="61"/>
        <end position="110"/>
    </location>
</feature>
<organism evidence="3 4">
    <name type="scientific">Subtercola vilae</name>
    <dbReference type="NCBI Taxonomy" id="2056433"/>
    <lineage>
        <taxon>Bacteria</taxon>
        <taxon>Bacillati</taxon>
        <taxon>Actinomycetota</taxon>
        <taxon>Actinomycetes</taxon>
        <taxon>Micrococcales</taxon>
        <taxon>Microbacteriaceae</taxon>
        <taxon>Subtercola</taxon>
    </lineage>
</organism>
<accession>A0A4T2BU44</accession>
<dbReference type="Gene3D" id="3.10.350.10">
    <property type="entry name" value="LysM domain"/>
    <property type="match status" value="1"/>
</dbReference>
<dbReference type="SMART" id="SM00257">
    <property type="entry name" value="LysM"/>
    <property type="match status" value="1"/>
</dbReference>
<reference evidence="3 4" key="1">
    <citation type="journal article" date="2019" name="Microorganisms">
        <title>Systematic Affiliation and Genome Analysis of Subtercola vilae DB165(T) with Particular Emphasis on Cold Adaptation of an Isolate from a High-Altitude Cold Volcano Lake.</title>
        <authorList>
            <person name="Villalobos A.S."/>
            <person name="Wiese J."/>
            <person name="Imhoff J.F."/>
            <person name="Dorador C."/>
            <person name="Keller A."/>
            <person name="Hentschel U."/>
        </authorList>
    </citation>
    <scope>NUCLEOTIDE SEQUENCE [LARGE SCALE GENOMIC DNA]</scope>
    <source>
        <strain evidence="3 4">DB165</strain>
    </source>
</reference>
<dbReference type="InterPro" id="IPR036779">
    <property type="entry name" value="LysM_dom_sf"/>
</dbReference>
<comment type="caution">
    <text evidence="3">The sequence shown here is derived from an EMBL/GenBank/DDBJ whole genome shotgun (WGS) entry which is preliminary data.</text>
</comment>
<keyword evidence="1" id="KW-1133">Transmembrane helix</keyword>
<dbReference type="SUPFAM" id="SSF54106">
    <property type="entry name" value="LysM domain"/>
    <property type="match status" value="1"/>
</dbReference>
<dbReference type="OrthoDB" id="5084290at2"/>
<keyword evidence="1" id="KW-0812">Transmembrane</keyword>
<dbReference type="RefSeq" id="WP_136642616.1">
    <property type="nucleotide sequence ID" value="NZ_QYRT01000024.1"/>
</dbReference>
<dbReference type="PROSITE" id="PS00732">
    <property type="entry name" value="RIBOSOMAL_S16"/>
    <property type="match status" value="1"/>
</dbReference>
<feature type="transmembrane region" description="Helical" evidence="1">
    <location>
        <begin position="25"/>
        <end position="44"/>
    </location>
</feature>
<keyword evidence="4" id="KW-1185">Reference proteome</keyword>
<dbReference type="Proteomes" id="UP000306192">
    <property type="component" value="Unassembled WGS sequence"/>
</dbReference>